<dbReference type="SMART" id="SM01235">
    <property type="entry name" value="Haem_bd"/>
    <property type="match status" value="1"/>
</dbReference>
<proteinExistence type="predicted"/>
<protein>
    <submittedName>
        <fullName evidence="2">Heme-binding domain-containing protein</fullName>
    </submittedName>
</protein>
<organism evidence="2">
    <name type="scientific">Flavobacterium sp. CFS9</name>
    <dbReference type="NCBI Taxonomy" id="3143118"/>
    <lineage>
        <taxon>Bacteria</taxon>
        <taxon>Pseudomonadati</taxon>
        <taxon>Bacteroidota</taxon>
        <taxon>Flavobacteriia</taxon>
        <taxon>Flavobacteriales</taxon>
        <taxon>Flavobacteriaceae</taxon>
        <taxon>Flavobacterium</taxon>
    </lineage>
</organism>
<dbReference type="Pfam" id="PF14376">
    <property type="entry name" value="Haem_bd"/>
    <property type="match status" value="1"/>
</dbReference>
<evidence type="ECO:0000313" key="2">
    <source>
        <dbReference type="EMBL" id="BFM45171.1"/>
    </source>
</evidence>
<sequence>MKSRAKKIAFIGILIFLLLQLYQPARNSDYGQVSTVSIAKVHHVPKNVEAILQTSCYDCHSNNTRYPWYSNLQPIRSFMENHIEKGKNDLNFSKWGEYSKRKQGTKLNRIISQIKSNEMPLSSYILIHRDAVLSAAQKKEIIDWAEKLNDSI</sequence>
<dbReference type="InterPro" id="IPR025992">
    <property type="entry name" value="Haem-bd"/>
</dbReference>
<dbReference type="EMBL" id="AP031573">
    <property type="protein sequence ID" value="BFM45171.1"/>
    <property type="molecule type" value="Genomic_DNA"/>
</dbReference>
<dbReference type="RefSeq" id="WP_369616175.1">
    <property type="nucleotide sequence ID" value="NZ_AP031573.1"/>
</dbReference>
<reference evidence="2" key="1">
    <citation type="submission" date="2024-05" db="EMBL/GenBank/DDBJ databases">
        <title>Whole-Genome Sequence of CFS9, a Potential Fish Probiotic Isolated from the Body Surface of Silurus asotus.</title>
        <authorList>
            <person name="Kojima M."/>
            <person name="Tobioka K."/>
            <person name="Yokota K."/>
            <person name="Nakatani H."/>
            <person name="Hori K."/>
            <person name="Tamaru Y."/>
            <person name="Okazaki F."/>
        </authorList>
    </citation>
    <scope>NUCLEOTIDE SEQUENCE</scope>
    <source>
        <strain evidence="2">CFS9</strain>
    </source>
</reference>
<feature type="domain" description="Haem-binding" evidence="1">
    <location>
        <begin position="13"/>
        <end position="149"/>
    </location>
</feature>
<dbReference type="AlphaFoldDB" id="A0AAT9H753"/>
<name>A0AAT9H753_9FLAO</name>
<gene>
    <name evidence="2" type="ORF">CFS9_38120</name>
</gene>
<accession>A0AAT9H753</accession>
<evidence type="ECO:0000259" key="1">
    <source>
        <dbReference type="SMART" id="SM01235"/>
    </source>
</evidence>